<feature type="region of interest" description="Disordered" evidence="1">
    <location>
        <begin position="1"/>
        <end position="62"/>
    </location>
</feature>
<evidence type="ECO:0000256" key="1">
    <source>
        <dbReference type="SAM" id="MobiDB-lite"/>
    </source>
</evidence>
<proteinExistence type="predicted"/>
<organism evidence="2 3">
    <name type="scientific">Dryococelus australis</name>
    <dbReference type="NCBI Taxonomy" id="614101"/>
    <lineage>
        <taxon>Eukaryota</taxon>
        <taxon>Metazoa</taxon>
        <taxon>Ecdysozoa</taxon>
        <taxon>Arthropoda</taxon>
        <taxon>Hexapoda</taxon>
        <taxon>Insecta</taxon>
        <taxon>Pterygota</taxon>
        <taxon>Neoptera</taxon>
        <taxon>Polyneoptera</taxon>
        <taxon>Phasmatodea</taxon>
        <taxon>Verophasmatodea</taxon>
        <taxon>Anareolatae</taxon>
        <taxon>Phasmatidae</taxon>
        <taxon>Eurycanthinae</taxon>
        <taxon>Dryococelus</taxon>
    </lineage>
</organism>
<dbReference type="EMBL" id="JARBHB010000008">
    <property type="protein sequence ID" value="KAJ8877336.1"/>
    <property type="molecule type" value="Genomic_DNA"/>
</dbReference>
<gene>
    <name evidence="2" type="ORF">PR048_021790</name>
</gene>
<protein>
    <submittedName>
        <fullName evidence="2">Uncharacterized protein</fullName>
    </submittedName>
</protein>
<evidence type="ECO:0000313" key="3">
    <source>
        <dbReference type="Proteomes" id="UP001159363"/>
    </source>
</evidence>
<reference evidence="2 3" key="1">
    <citation type="submission" date="2023-02" db="EMBL/GenBank/DDBJ databases">
        <title>LHISI_Scaffold_Assembly.</title>
        <authorList>
            <person name="Stuart O.P."/>
            <person name="Cleave R."/>
            <person name="Magrath M.J.L."/>
            <person name="Mikheyev A.S."/>
        </authorList>
    </citation>
    <scope>NUCLEOTIDE SEQUENCE [LARGE SCALE GENOMIC DNA]</scope>
    <source>
        <strain evidence="2">Daus_M_001</strain>
        <tissue evidence="2">Leg muscle</tissue>
    </source>
</reference>
<comment type="caution">
    <text evidence="2">The sequence shown here is derived from an EMBL/GenBank/DDBJ whole genome shotgun (WGS) entry which is preliminary data.</text>
</comment>
<accession>A0ABQ9GZ61</accession>
<keyword evidence="3" id="KW-1185">Reference proteome</keyword>
<feature type="compositionally biased region" description="Polar residues" evidence="1">
    <location>
        <begin position="27"/>
        <end position="40"/>
    </location>
</feature>
<feature type="region of interest" description="Disordered" evidence="1">
    <location>
        <begin position="77"/>
        <end position="116"/>
    </location>
</feature>
<dbReference type="Proteomes" id="UP001159363">
    <property type="component" value="Chromosome 7"/>
</dbReference>
<evidence type="ECO:0000313" key="2">
    <source>
        <dbReference type="EMBL" id="KAJ8877336.1"/>
    </source>
</evidence>
<sequence>MEVDGKGKAVHAGENTLTLLPKKTSRLAASSSIIPTSKNPGATPPGFEPSSPWWEESSLTTTPPQLQAKGISIGRVTAATPEQSSSSRVHRGIAPSTPASNGGPADNPWLRLHTND</sequence>
<name>A0ABQ9GZ61_9NEOP</name>
<feature type="compositionally biased region" description="Low complexity" evidence="1">
    <location>
        <begin position="48"/>
        <end position="58"/>
    </location>
</feature>